<reference evidence="2 3" key="1">
    <citation type="submission" date="2023-07" db="EMBL/GenBank/DDBJ databases">
        <title>Genomic Encyclopedia of Type Strains, Phase IV (KMG-IV): sequencing the most valuable type-strain genomes for metagenomic binning, comparative biology and taxonomic classification.</title>
        <authorList>
            <person name="Goeker M."/>
        </authorList>
    </citation>
    <scope>NUCLEOTIDE SEQUENCE [LARGE SCALE GENOMIC DNA]</scope>
    <source>
        <strain evidence="2 3">T98</strain>
    </source>
</reference>
<gene>
    <name evidence="2" type="ORF">J2Z22_003520</name>
</gene>
<dbReference type="Proteomes" id="UP001248709">
    <property type="component" value="Unassembled WGS sequence"/>
</dbReference>
<dbReference type="NCBIfam" id="NF038094">
    <property type="entry name" value="CueP_fam"/>
    <property type="match status" value="1"/>
</dbReference>
<keyword evidence="1" id="KW-0732">Signal</keyword>
<dbReference type="Pfam" id="PF21172">
    <property type="entry name" value="CueP"/>
    <property type="match status" value="1"/>
</dbReference>
<evidence type="ECO:0000313" key="3">
    <source>
        <dbReference type="Proteomes" id="UP001248709"/>
    </source>
</evidence>
<dbReference type="EMBL" id="JAUSUY010000015">
    <property type="protein sequence ID" value="MDT3427944.1"/>
    <property type="molecule type" value="Genomic_DNA"/>
</dbReference>
<evidence type="ECO:0008006" key="4">
    <source>
        <dbReference type="Google" id="ProtNLM"/>
    </source>
</evidence>
<feature type="signal peptide" evidence="1">
    <location>
        <begin position="1"/>
        <end position="22"/>
    </location>
</feature>
<comment type="caution">
    <text evidence="2">The sequence shown here is derived from an EMBL/GenBank/DDBJ whole genome shotgun (WGS) entry which is preliminary data.</text>
</comment>
<dbReference type="Gene3D" id="2.60.40.3700">
    <property type="match status" value="1"/>
</dbReference>
<sequence length="178" mass="19492">MRRKIVAAAALIAVALGAYLIADRDKPDESAGQTLPNIKQLVQEYSSGSLKAKSASITSDQLTVTADNNGKTAYNLPRNEFFVSIAPYVNETHPCATHNLAGCQGEMENEKFNVTITDSNGSVVIQDVFQSYSNGFIDFWLPRDQTYHVKIEQDGKSSETEISTFKGDNTCISTMKLT</sequence>
<protein>
    <recommendedName>
        <fullName evidence="4">CueP family metal-binding protein</fullName>
    </recommendedName>
</protein>
<organism evidence="2 3">
    <name type="scientific">Paenibacillus forsythiae</name>
    <dbReference type="NCBI Taxonomy" id="365616"/>
    <lineage>
        <taxon>Bacteria</taxon>
        <taxon>Bacillati</taxon>
        <taxon>Bacillota</taxon>
        <taxon>Bacilli</taxon>
        <taxon>Bacillales</taxon>
        <taxon>Paenibacillaceae</taxon>
        <taxon>Paenibacillus</taxon>
    </lineage>
</organism>
<name>A0ABU3HAV5_9BACL</name>
<dbReference type="InterPro" id="IPR047808">
    <property type="entry name" value="CueP-like"/>
</dbReference>
<evidence type="ECO:0000313" key="2">
    <source>
        <dbReference type="EMBL" id="MDT3427944.1"/>
    </source>
</evidence>
<accession>A0ABU3HAV5</accession>
<evidence type="ECO:0000256" key="1">
    <source>
        <dbReference type="SAM" id="SignalP"/>
    </source>
</evidence>
<dbReference type="RefSeq" id="WP_025702405.1">
    <property type="nucleotide sequence ID" value="NZ_JAUSUY010000015.1"/>
</dbReference>
<proteinExistence type="predicted"/>
<keyword evidence="3" id="KW-1185">Reference proteome</keyword>
<feature type="chain" id="PRO_5047336992" description="CueP family metal-binding protein" evidence="1">
    <location>
        <begin position="23"/>
        <end position="178"/>
    </location>
</feature>